<proteinExistence type="predicted"/>
<protein>
    <submittedName>
        <fullName evidence="1">Uncharacterized protein</fullName>
    </submittedName>
</protein>
<keyword evidence="2" id="KW-1185">Reference proteome</keyword>
<evidence type="ECO:0000313" key="2">
    <source>
        <dbReference type="Proteomes" id="UP000564885"/>
    </source>
</evidence>
<comment type="caution">
    <text evidence="1">The sequence shown here is derived from an EMBL/GenBank/DDBJ whole genome shotgun (WGS) entry which is preliminary data.</text>
</comment>
<dbReference type="Proteomes" id="UP000564885">
    <property type="component" value="Unassembled WGS sequence"/>
</dbReference>
<organism evidence="1 2">
    <name type="scientific">Enterovirga aerilata</name>
    <dbReference type="NCBI Taxonomy" id="2730920"/>
    <lineage>
        <taxon>Bacteria</taxon>
        <taxon>Pseudomonadati</taxon>
        <taxon>Pseudomonadota</taxon>
        <taxon>Alphaproteobacteria</taxon>
        <taxon>Hyphomicrobiales</taxon>
        <taxon>Methylobacteriaceae</taxon>
        <taxon>Enterovirga</taxon>
    </lineage>
</organism>
<dbReference type="AlphaFoldDB" id="A0A849ICV0"/>
<gene>
    <name evidence="1" type="ORF">HJG44_22275</name>
</gene>
<sequence length="72" mass="7935">MPRSSVPIIPPHTPDDMVLAIEALRERAEADGQGTLAYLLLCAQIEAEAVSKRARIAEEERRAGPDEIWRPG</sequence>
<accession>A0A849ICV0</accession>
<dbReference type="RefSeq" id="WP_171220591.1">
    <property type="nucleotide sequence ID" value="NZ_JABEPP010000007.1"/>
</dbReference>
<dbReference type="EMBL" id="JABEPP010000007">
    <property type="protein sequence ID" value="NNM75091.1"/>
    <property type="molecule type" value="Genomic_DNA"/>
</dbReference>
<evidence type="ECO:0000313" key="1">
    <source>
        <dbReference type="EMBL" id="NNM75091.1"/>
    </source>
</evidence>
<name>A0A849ICV0_9HYPH</name>
<reference evidence="1 2" key="1">
    <citation type="submission" date="2020-04" db="EMBL/GenBank/DDBJ databases">
        <title>Enterovirga sp. isolate from soil.</title>
        <authorList>
            <person name="Chea S."/>
            <person name="Kim D.-U."/>
        </authorList>
    </citation>
    <scope>NUCLEOTIDE SEQUENCE [LARGE SCALE GENOMIC DNA]</scope>
    <source>
        <strain evidence="1 2">DB1703</strain>
    </source>
</reference>